<reference evidence="2" key="1">
    <citation type="journal article" date="2018" name="Front. Microbiol.">
        <title>Genome-Based Analysis Reveals the Taxonomy and Diversity of the Family Idiomarinaceae.</title>
        <authorList>
            <person name="Liu Y."/>
            <person name="Lai Q."/>
            <person name="Shao Z."/>
        </authorList>
    </citation>
    <scope>NUCLEOTIDE SEQUENCE [LARGE SCALE GENOMIC DNA]</scope>
    <source>
        <strain evidence="2">c121</strain>
    </source>
</reference>
<evidence type="ECO:0000313" key="2">
    <source>
        <dbReference type="Proteomes" id="UP000287022"/>
    </source>
</evidence>
<dbReference type="AlphaFoldDB" id="A0A432Z8F8"/>
<dbReference type="Proteomes" id="UP000287022">
    <property type="component" value="Unassembled WGS sequence"/>
</dbReference>
<name>A0A432Z8F8_9GAMM</name>
<comment type="caution">
    <text evidence="1">The sequence shown here is derived from an EMBL/GenBank/DDBJ whole genome shotgun (WGS) entry which is preliminary data.</text>
</comment>
<keyword evidence="2" id="KW-1185">Reference proteome</keyword>
<accession>A0A432Z8F8</accession>
<evidence type="ECO:0000313" key="1">
    <source>
        <dbReference type="EMBL" id="RUO74131.1"/>
    </source>
</evidence>
<sequence>MTDFYNVEIDSGSASEEELKQVLSILKERFEENMGEPVIKTKNINVGRTFRSITLSIRKHAGMSKMILVDIVTDLMRSMQLVPFSVSVT</sequence>
<dbReference type="RefSeq" id="WP_026862004.1">
    <property type="nucleotide sequence ID" value="NZ_PIQE01000001.1"/>
</dbReference>
<proteinExistence type="predicted"/>
<organism evidence="1 2">
    <name type="scientific">Pseudidiomarina sediminum</name>
    <dbReference type="NCBI Taxonomy" id="431675"/>
    <lineage>
        <taxon>Bacteria</taxon>
        <taxon>Pseudomonadati</taxon>
        <taxon>Pseudomonadota</taxon>
        <taxon>Gammaproteobacteria</taxon>
        <taxon>Alteromonadales</taxon>
        <taxon>Idiomarinaceae</taxon>
        <taxon>Pseudidiomarina</taxon>
    </lineage>
</organism>
<protein>
    <submittedName>
        <fullName evidence="1">Uncharacterized protein</fullName>
    </submittedName>
</protein>
<dbReference type="EMBL" id="PIQE01000001">
    <property type="protein sequence ID" value="RUO74131.1"/>
    <property type="molecule type" value="Genomic_DNA"/>
</dbReference>
<gene>
    <name evidence="1" type="ORF">CWI80_01860</name>
</gene>